<proteinExistence type="predicted"/>
<evidence type="ECO:0000313" key="2">
    <source>
        <dbReference type="Proteomes" id="UP000004816"/>
    </source>
</evidence>
<gene>
    <name evidence="1" type="ORF">HMPREF9336_01221</name>
</gene>
<sequence>MFVAFGVLFALAMLGLLIWHGRQFFSGSRALPCPPAGAVLATLTVTGVSPERGPDGPEAFCTISGFLNSSELAPTEVYDRIVVLAGGHWPRPGEQLTAFYLPGKAATHWWLEPRAGWNAY</sequence>
<dbReference type="EMBL" id="ACZI02000003">
    <property type="protein sequence ID" value="EFV13892.2"/>
    <property type="molecule type" value="Genomic_DNA"/>
</dbReference>
<protein>
    <submittedName>
        <fullName evidence="1">Uncharacterized protein</fullName>
    </submittedName>
</protein>
<accession>E5XP00</accession>
<dbReference type="AlphaFoldDB" id="E5XP00"/>
<organism evidence="1 2">
    <name type="scientific">Segniliparus rugosus (strain ATCC BAA-974 / DSM 45345 / CCUG 50838 / CIP 108380 / JCM 13579 / CDC 945)</name>
    <dbReference type="NCBI Taxonomy" id="679197"/>
    <lineage>
        <taxon>Bacteria</taxon>
        <taxon>Bacillati</taxon>
        <taxon>Actinomycetota</taxon>
        <taxon>Actinomycetes</taxon>
        <taxon>Mycobacteriales</taxon>
        <taxon>Segniliparaceae</taxon>
        <taxon>Segniliparus</taxon>
    </lineage>
</organism>
<dbReference type="Proteomes" id="UP000004816">
    <property type="component" value="Unassembled WGS sequence"/>
</dbReference>
<dbReference type="OrthoDB" id="4380191at2"/>
<dbReference type="HOGENOM" id="CLU_2048127_0_0_11"/>
<keyword evidence="2" id="KW-1185">Reference proteome</keyword>
<dbReference type="RefSeq" id="WP_021030861.1">
    <property type="nucleotide sequence ID" value="NZ_KI391954.1"/>
</dbReference>
<comment type="caution">
    <text evidence="1">The sequence shown here is derived from an EMBL/GenBank/DDBJ whole genome shotgun (WGS) entry which is preliminary data.</text>
</comment>
<name>E5XP00_SEGRC</name>
<evidence type="ECO:0000313" key="1">
    <source>
        <dbReference type="EMBL" id="EFV13892.2"/>
    </source>
</evidence>
<dbReference type="STRING" id="679197.HMPREF9336_01221"/>
<reference evidence="1 2" key="1">
    <citation type="journal article" date="2011" name="Stand. Genomic Sci.">
        <title>High quality draft genome sequence of Segniliparus rugosus CDC 945(T)= (ATCC BAA-974(T)).</title>
        <authorList>
            <person name="Earl A.M."/>
            <person name="Desjardins C.A."/>
            <person name="Fitzgerald M.G."/>
            <person name="Arachchi H.M."/>
            <person name="Zeng Q."/>
            <person name="Mehta T."/>
            <person name="Griggs A."/>
            <person name="Birren B.W."/>
            <person name="Toney N.C."/>
            <person name="Carr J."/>
            <person name="Posey J."/>
            <person name="Butler W.R."/>
        </authorList>
    </citation>
    <scope>NUCLEOTIDE SEQUENCE [LARGE SCALE GENOMIC DNA]</scope>
    <source>
        <strain evidence="2">ATCC BAA-974 / DSM 45345 / CCUG 50838 / CIP 108380 / JCM 13579 / CDC 945</strain>
    </source>
</reference>